<comment type="caution">
    <text evidence="7">The sequence shown here is derived from an EMBL/GenBank/DDBJ whole genome shotgun (WGS) entry which is preliminary data.</text>
</comment>
<evidence type="ECO:0000313" key="7">
    <source>
        <dbReference type="EMBL" id="GIF74921.1"/>
    </source>
</evidence>
<dbReference type="CDD" id="cd00383">
    <property type="entry name" value="trans_reg_C"/>
    <property type="match status" value="1"/>
</dbReference>
<dbReference type="Gene3D" id="1.10.10.10">
    <property type="entry name" value="Winged helix-like DNA-binding domain superfamily/Winged helix DNA-binding domain"/>
    <property type="match status" value="1"/>
</dbReference>
<evidence type="ECO:0000256" key="1">
    <source>
        <dbReference type="ARBA" id="ARBA00005820"/>
    </source>
</evidence>
<dbReference type="SMART" id="SM00028">
    <property type="entry name" value="TPR"/>
    <property type="match status" value="6"/>
</dbReference>
<dbReference type="Pfam" id="PF03704">
    <property type="entry name" value="BTAD"/>
    <property type="match status" value="1"/>
</dbReference>
<dbReference type="PROSITE" id="PS51755">
    <property type="entry name" value="OMPR_PHOB"/>
    <property type="match status" value="1"/>
</dbReference>
<protein>
    <submittedName>
        <fullName evidence="7">SARP family transcriptional regulator</fullName>
    </submittedName>
</protein>
<keyword evidence="8" id="KW-1185">Reference proteome</keyword>
<dbReference type="PANTHER" id="PTHR35807:SF1">
    <property type="entry name" value="TRANSCRIPTIONAL REGULATOR REDD"/>
    <property type="match status" value="1"/>
</dbReference>
<comment type="similarity">
    <text evidence="1">Belongs to the AfsR/DnrI/RedD regulatory family.</text>
</comment>
<dbReference type="InterPro" id="IPR027417">
    <property type="entry name" value="P-loop_NTPase"/>
</dbReference>
<keyword evidence="3 5" id="KW-0238">DNA-binding</keyword>
<sequence>MREAARTPGRSTLFFDALGPLRVRDQGRAVPLGTPMQVRLLALLLCRDGRPVATDALLTALWDGAPPPAARKTLQVYVHRLRQALRDPARVRHTGDGYAIVLHDDEFDVRRFDVAVEQARDARRGGDPAAAAKLFQEALGLWRGDAYAGVVGSPVLAEASRLTDLRDTVREEAAGVALDLGRPAEAAADLAVLAEEHPYRESVRGLLMLALVRAGRQADALEVYRRSRALLVDELGVEPSAALRALHEAILRGDPRLAGIAAADLDGLAAAAAARTRPTVPTPRQLPAGAGTSGFTGRGAELARLDGILRGPGPVVAVVSGIPGVGKTALAVHWGHRVSARFPDGQLYVDLRGYDDRPPLRPAAVLAVFLRSFGVPADEIPADPDEAAARYRSTLADRRVLVVLDNAGHADQVRPLLPAGAGCVALVTSRDQLSGLAVRDGAVRVPLDVLPPGDAADLLRGALGAGRVAAEPGSSARLVDLCGHLPLALRIAAAQLTGGGLGDIGSYVTALSTDRLTALQVHGDSQAAVRAAFGLSYARRSPQARRLFRLFGLVPCADLTVGAAAALTGATGPAAQRLLTELADGHLMERQRPDRFTAHDLLRVYAAERARAEETEADRRAALDRLLDHYLRTALAATRVVSPDVIRLPDPPGPAAPDFADLAAGVAWLEDERANLLALVTHAATHGPYHFAWQLTDALRAWLYRRVYLIDSLTAGRAALAAARRSGDPTGLAAAFVCLAFVRWQAGRADPALRYFSRGHAHARAAGWAEGEVTALYGRSIIHGLRGRGQDAAADLEAALTINRRVGSARGEALCLNSLAVLHFEFGDLRAARDYGAASIRLYRSFDHASSGAVATGNLAELSHLLGDSETALGLFAEALAGHRALGNLGAEASTLASLAIVHADLGDLARAAALVAAARERAGDTRYDRLQADISNVAGSVDRRLGRLAEAKRQHREACELMADQSYPRTVALVGLARATLAAGDHQAARRHAGEARRTTVPAGYRLLDAFALDVLATVWAATDPARADATRAEAAATFRATGYAWA</sequence>
<dbReference type="InterPro" id="IPR051677">
    <property type="entry name" value="AfsR-DnrI-RedD_regulator"/>
</dbReference>
<dbReference type="Gene3D" id="3.40.50.300">
    <property type="entry name" value="P-loop containing nucleotide triphosphate hydrolases"/>
    <property type="match status" value="1"/>
</dbReference>
<evidence type="ECO:0000256" key="5">
    <source>
        <dbReference type="PROSITE-ProRule" id="PRU01091"/>
    </source>
</evidence>
<dbReference type="InterPro" id="IPR016032">
    <property type="entry name" value="Sig_transdc_resp-reg_C-effctor"/>
</dbReference>
<evidence type="ECO:0000313" key="8">
    <source>
        <dbReference type="Proteomes" id="UP000604117"/>
    </source>
</evidence>
<dbReference type="Pfam" id="PF13424">
    <property type="entry name" value="TPR_12"/>
    <property type="match status" value="1"/>
</dbReference>
<dbReference type="InterPro" id="IPR011990">
    <property type="entry name" value="TPR-like_helical_dom_sf"/>
</dbReference>
<keyword evidence="2" id="KW-0805">Transcription regulation</keyword>
<dbReference type="InterPro" id="IPR001867">
    <property type="entry name" value="OmpR/PhoB-type_DNA-bd"/>
</dbReference>
<organism evidence="7 8">
    <name type="scientific">Asanoa siamensis</name>
    <dbReference type="NCBI Taxonomy" id="926357"/>
    <lineage>
        <taxon>Bacteria</taxon>
        <taxon>Bacillati</taxon>
        <taxon>Actinomycetota</taxon>
        <taxon>Actinomycetes</taxon>
        <taxon>Micromonosporales</taxon>
        <taxon>Micromonosporaceae</taxon>
        <taxon>Asanoa</taxon>
    </lineage>
</organism>
<dbReference type="SMART" id="SM01043">
    <property type="entry name" value="BTAD"/>
    <property type="match status" value="1"/>
</dbReference>
<dbReference type="InterPro" id="IPR005158">
    <property type="entry name" value="BTAD"/>
</dbReference>
<dbReference type="Pfam" id="PF00486">
    <property type="entry name" value="Trans_reg_C"/>
    <property type="match status" value="1"/>
</dbReference>
<dbReference type="PRINTS" id="PR00364">
    <property type="entry name" value="DISEASERSIST"/>
</dbReference>
<proteinExistence type="inferred from homology"/>
<gene>
    <name evidence="7" type="ORF">Asi02nite_44390</name>
</gene>
<name>A0ABQ4CUF4_9ACTN</name>
<dbReference type="InterPro" id="IPR036388">
    <property type="entry name" value="WH-like_DNA-bd_sf"/>
</dbReference>
<dbReference type="InterPro" id="IPR019734">
    <property type="entry name" value="TPR_rpt"/>
</dbReference>
<evidence type="ECO:0000256" key="3">
    <source>
        <dbReference type="ARBA" id="ARBA00023125"/>
    </source>
</evidence>
<keyword evidence="4" id="KW-0804">Transcription</keyword>
<dbReference type="CDD" id="cd15831">
    <property type="entry name" value="BTAD"/>
    <property type="match status" value="1"/>
</dbReference>
<dbReference type="SMART" id="SM00862">
    <property type="entry name" value="Trans_reg_C"/>
    <property type="match status" value="1"/>
</dbReference>
<dbReference type="EMBL" id="BONE01000036">
    <property type="protein sequence ID" value="GIF74921.1"/>
    <property type="molecule type" value="Genomic_DNA"/>
</dbReference>
<dbReference type="SUPFAM" id="SSF46894">
    <property type="entry name" value="C-terminal effector domain of the bipartite response regulators"/>
    <property type="match status" value="1"/>
</dbReference>
<evidence type="ECO:0000256" key="4">
    <source>
        <dbReference type="ARBA" id="ARBA00023163"/>
    </source>
</evidence>
<reference evidence="7 8" key="1">
    <citation type="submission" date="2021-01" db="EMBL/GenBank/DDBJ databases">
        <title>Whole genome shotgun sequence of Asanoa siamensis NBRC 107932.</title>
        <authorList>
            <person name="Komaki H."/>
            <person name="Tamura T."/>
        </authorList>
    </citation>
    <scope>NUCLEOTIDE SEQUENCE [LARGE SCALE GENOMIC DNA]</scope>
    <source>
        <strain evidence="7 8">NBRC 107932</strain>
    </source>
</reference>
<accession>A0ABQ4CUF4</accession>
<dbReference type="PANTHER" id="PTHR35807">
    <property type="entry name" value="TRANSCRIPTIONAL REGULATOR REDD-RELATED"/>
    <property type="match status" value="1"/>
</dbReference>
<dbReference type="SUPFAM" id="SSF48452">
    <property type="entry name" value="TPR-like"/>
    <property type="match status" value="3"/>
</dbReference>
<dbReference type="SUPFAM" id="SSF52540">
    <property type="entry name" value="P-loop containing nucleoside triphosphate hydrolases"/>
    <property type="match status" value="1"/>
</dbReference>
<dbReference type="Proteomes" id="UP000604117">
    <property type="component" value="Unassembled WGS sequence"/>
</dbReference>
<feature type="domain" description="OmpR/PhoB-type" evidence="6">
    <location>
        <begin position="2"/>
        <end position="102"/>
    </location>
</feature>
<feature type="DNA-binding region" description="OmpR/PhoB-type" evidence="5">
    <location>
        <begin position="2"/>
        <end position="102"/>
    </location>
</feature>
<evidence type="ECO:0000259" key="6">
    <source>
        <dbReference type="PROSITE" id="PS51755"/>
    </source>
</evidence>
<dbReference type="Gene3D" id="1.25.40.10">
    <property type="entry name" value="Tetratricopeptide repeat domain"/>
    <property type="match status" value="3"/>
</dbReference>
<evidence type="ECO:0000256" key="2">
    <source>
        <dbReference type="ARBA" id="ARBA00023015"/>
    </source>
</evidence>